<organism evidence="1">
    <name type="scientific">Bacteriophage sp</name>
    <dbReference type="NCBI Taxonomy" id="38018"/>
    <lineage>
        <taxon>Viruses</taxon>
    </lineage>
</organism>
<dbReference type="EMBL" id="MT840185">
    <property type="protein sequence ID" value="QNL31543.1"/>
    <property type="molecule type" value="Genomic_DNA"/>
</dbReference>
<protein>
    <submittedName>
        <fullName evidence="1">Uncharacterized protein</fullName>
    </submittedName>
</protein>
<reference evidence="1" key="1">
    <citation type="submission" date="2020-07" db="EMBL/GenBank/DDBJ databases">
        <title>Dissolved microcystin release linked to lysis of a Microcystis spp. bloom in Lake Erie (USA) attributed to a novel cyanophage.</title>
        <authorList>
            <person name="McKindles K.M."/>
            <person name="Manes M.A."/>
            <person name="DeMarco J.R."/>
            <person name="McClure A."/>
            <person name="McKay R.M."/>
            <person name="Davis T.W."/>
            <person name="Bullerjahn G.S."/>
        </authorList>
    </citation>
    <scope>NUCLEOTIDE SEQUENCE</scope>
</reference>
<name>A0A7G9A470_9VIRU</name>
<accession>A0A7G9A470</accession>
<evidence type="ECO:0000313" key="1">
    <source>
        <dbReference type="EMBL" id="QNL31543.1"/>
    </source>
</evidence>
<sequence>MMLDLLKYLRGRISDFREPYQSHTALGDEILCWFHGTRRLACIRWINGGYCIIPNYRPNLLSILSTFKSAQQYNDEEAPDAVYEAYRNLFDNNG</sequence>
<proteinExistence type="predicted"/>